<protein>
    <submittedName>
        <fullName evidence="6">Unannotated protein</fullName>
    </submittedName>
</protein>
<evidence type="ECO:0000313" key="5">
    <source>
        <dbReference type="EMBL" id="CAB4736725.1"/>
    </source>
</evidence>
<dbReference type="EMBL" id="CAFBIY010000081">
    <property type="protein sequence ID" value="CAB4851457.1"/>
    <property type="molecule type" value="Genomic_DNA"/>
</dbReference>
<evidence type="ECO:0000313" key="4">
    <source>
        <dbReference type="EMBL" id="CAB4364708.1"/>
    </source>
</evidence>
<dbReference type="Gene3D" id="3.90.79.10">
    <property type="entry name" value="Nucleoside Triphosphate Pyrophosphohydrolase"/>
    <property type="match status" value="1"/>
</dbReference>
<dbReference type="InterPro" id="IPR015797">
    <property type="entry name" value="NUDIX_hydrolase-like_dom_sf"/>
</dbReference>
<feature type="domain" description="Nudix hydrolase" evidence="3">
    <location>
        <begin position="45"/>
        <end position="184"/>
    </location>
</feature>
<reference evidence="6" key="1">
    <citation type="submission" date="2020-05" db="EMBL/GenBank/DDBJ databases">
        <authorList>
            <person name="Chiriac C."/>
            <person name="Salcher M."/>
            <person name="Ghai R."/>
            <person name="Kavagutti S V."/>
        </authorList>
    </citation>
    <scope>NUCLEOTIDE SEQUENCE</scope>
</reference>
<dbReference type="EMBL" id="CAFBOL010000041">
    <property type="protein sequence ID" value="CAB4993664.1"/>
    <property type="molecule type" value="Genomic_DNA"/>
</dbReference>
<dbReference type="SUPFAM" id="SSF55811">
    <property type="entry name" value="Nudix"/>
    <property type="match status" value="1"/>
</dbReference>
<dbReference type="GO" id="GO:0019693">
    <property type="term" value="P:ribose phosphate metabolic process"/>
    <property type="evidence" value="ECO:0007669"/>
    <property type="project" value="TreeGrafter"/>
</dbReference>
<evidence type="ECO:0000256" key="2">
    <source>
        <dbReference type="ARBA" id="ARBA00022801"/>
    </source>
</evidence>
<evidence type="ECO:0000313" key="7">
    <source>
        <dbReference type="EMBL" id="CAB4945388.1"/>
    </source>
</evidence>
<dbReference type="EMBL" id="CAFBMT010000016">
    <property type="protein sequence ID" value="CAB4945388.1"/>
    <property type="molecule type" value="Genomic_DNA"/>
</dbReference>
<keyword evidence="2" id="KW-0378">Hydrolase</keyword>
<evidence type="ECO:0000256" key="1">
    <source>
        <dbReference type="ARBA" id="ARBA00001946"/>
    </source>
</evidence>
<proteinExistence type="predicted"/>
<dbReference type="PROSITE" id="PS51462">
    <property type="entry name" value="NUDIX"/>
    <property type="match status" value="1"/>
</dbReference>
<dbReference type="GO" id="GO:0006753">
    <property type="term" value="P:nucleoside phosphate metabolic process"/>
    <property type="evidence" value="ECO:0007669"/>
    <property type="project" value="TreeGrafter"/>
</dbReference>
<dbReference type="Pfam" id="PF00293">
    <property type="entry name" value="NUDIX"/>
    <property type="match status" value="1"/>
</dbReference>
<name>A0A6J7C038_9ZZZZ</name>
<dbReference type="EMBL" id="CAEZYF010000020">
    <property type="protein sequence ID" value="CAB4736725.1"/>
    <property type="molecule type" value="Genomic_DNA"/>
</dbReference>
<evidence type="ECO:0000313" key="8">
    <source>
        <dbReference type="EMBL" id="CAB4993664.1"/>
    </source>
</evidence>
<dbReference type="AlphaFoldDB" id="A0A6J7C038"/>
<accession>A0A6J7C038</accession>
<gene>
    <name evidence="5" type="ORF">UFOPK2656_02598</name>
    <name evidence="6" type="ORF">UFOPK3267_01549</name>
    <name evidence="7" type="ORF">UFOPK3651_02479</name>
    <name evidence="8" type="ORF">UFOPK3931_01642</name>
    <name evidence="4" type="ORF">UFOPK4189_02467</name>
</gene>
<dbReference type="PANTHER" id="PTHR11839:SF18">
    <property type="entry name" value="NUDIX HYDROLASE DOMAIN-CONTAINING PROTEIN"/>
    <property type="match status" value="1"/>
</dbReference>
<organism evidence="6">
    <name type="scientific">freshwater metagenome</name>
    <dbReference type="NCBI Taxonomy" id="449393"/>
    <lineage>
        <taxon>unclassified sequences</taxon>
        <taxon>metagenomes</taxon>
        <taxon>ecological metagenomes</taxon>
    </lineage>
</organism>
<evidence type="ECO:0000313" key="6">
    <source>
        <dbReference type="EMBL" id="CAB4851457.1"/>
    </source>
</evidence>
<dbReference type="PANTHER" id="PTHR11839">
    <property type="entry name" value="UDP/ADP-SUGAR PYROPHOSPHATASE"/>
    <property type="match status" value="1"/>
</dbReference>
<dbReference type="InterPro" id="IPR000086">
    <property type="entry name" value="NUDIX_hydrolase_dom"/>
</dbReference>
<sequence length="192" mass="21348">MSEPPVGGFRHLGDRQIYQGHLWRVVVGEFAAPDGETFERDIVRSPGAVGVVPLYHDEHGQPRVLMVRQYRSPLDTWVLEIPAGMRDVPGEPTAVTAERELVEEVGMKAGRLEHLTDMYPASGMTDSVLTIYLATELTDVGREVHGPEETHMEVLDLSLGEAVEMVLRGDIHDSKTIIGLLMVERRLGLERS</sequence>
<evidence type="ECO:0000259" key="3">
    <source>
        <dbReference type="PROSITE" id="PS51462"/>
    </source>
</evidence>
<dbReference type="EMBL" id="CAESGF010000017">
    <property type="protein sequence ID" value="CAB4364708.1"/>
    <property type="molecule type" value="Genomic_DNA"/>
</dbReference>
<dbReference type="GO" id="GO:0005829">
    <property type="term" value="C:cytosol"/>
    <property type="evidence" value="ECO:0007669"/>
    <property type="project" value="TreeGrafter"/>
</dbReference>
<dbReference type="GO" id="GO:0016787">
    <property type="term" value="F:hydrolase activity"/>
    <property type="evidence" value="ECO:0007669"/>
    <property type="project" value="UniProtKB-KW"/>
</dbReference>
<comment type="cofactor">
    <cofactor evidence="1">
        <name>Mg(2+)</name>
        <dbReference type="ChEBI" id="CHEBI:18420"/>
    </cofactor>
</comment>